<keyword evidence="2" id="KW-0186">Copper</keyword>
<evidence type="ECO:0000256" key="2">
    <source>
        <dbReference type="ARBA" id="ARBA00023008"/>
    </source>
</evidence>
<dbReference type="AlphaFoldDB" id="A0A3B0YJR8"/>
<evidence type="ECO:0000256" key="3">
    <source>
        <dbReference type="SAM" id="Phobius"/>
    </source>
</evidence>
<dbReference type="CDD" id="cd02968">
    <property type="entry name" value="SCO"/>
    <property type="match status" value="1"/>
</dbReference>
<keyword evidence="3" id="KW-1133">Transmembrane helix</keyword>
<comment type="similarity">
    <text evidence="1">Belongs to the SCO1/2 family.</text>
</comment>
<dbReference type="PROSITE" id="PS51352">
    <property type="entry name" value="THIOREDOXIN_2"/>
    <property type="match status" value="1"/>
</dbReference>
<dbReference type="InterPro" id="IPR013766">
    <property type="entry name" value="Thioredoxin_domain"/>
</dbReference>
<evidence type="ECO:0000256" key="1">
    <source>
        <dbReference type="ARBA" id="ARBA00010996"/>
    </source>
</evidence>
<feature type="transmembrane region" description="Helical" evidence="3">
    <location>
        <begin position="21"/>
        <end position="41"/>
    </location>
</feature>
<evidence type="ECO:0000313" key="5">
    <source>
        <dbReference type="EMBL" id="VAW81155.1"/>
    </source>
</evidence>
<dbReference type="PANTHER" id="PTHR12151:SF25">
    <property type="entry name" value="LINALOOL DEHYDRATASE_ISOMERASE DOMAIN-CONTAINING PROTEIN"/>
    <property type="match status" value="1"/>
</dbReference>
<dbReference type="InterPro" id="IPR003782">
    <property type="entry name" value="SCO1/SenC"/>
</dbReference>
<keyword evidence="3" id="KW-0812">Transmembrane</keyword>
<dbReference type="SUPFAM" id="SSF52833">
    <property type="entry name" value="Thioredoxin-like"/>
    <property type="match status" value="1"/>
</dbReference>
<dbReference type="InterPro" id="IPR036249">
    <property type="entry name" value="Thioredoxin-like_sf"/>
</dbReference>
<gene>
    <name evidence="5" type="ORF">MNBD_GAMMA14-889</name>
</gene>
<evidence type="ECO:0000259" key="4">
    <source>
        <dbReference type="PROSITE" id="PS51352"/>
    </source>
</evidence>
<reference evidence="5" key="1">
    <citation type="submission" date="2018-06" db="EMBL/GenBank/DDBJ databases">
        <authorList>
            <person name="Zhirakovskaya E."/>
        </authorList>
    </citation>
    <scope>NUCLEOTIDE SEQUENCE</scope>
</reference>
<proteinExistence type="inferred from homology"/>
<sequence>MAQNEEVEVEKPVTEKTTRPYGTLLLFLFWGVLLAAVYYWMLPGKTAVPPELQAVLRATPKPLQAFELTDQYRKPFTLERLKGKWSFVFFGYTYCPDICPTTLSTLTRVEKQLQTGTQAPSNILVVFVSVDPQRDTPDVLKRYLKYFNKGFVGVTGTQQDIDNLTRQFGGSSVKEPETASGEYLVSHTSSVFLVDPYGQLVAAFSPPHDPDTIVEQFRHIRSLLPLI</sequence>
<organism evidence="5">
    <name type="scientific">hydrothermal vent metagenome</name>
    <dbReference type="NCBI Taxonomy" id="652676"/>
    <lineage>
        <taxon>unclassified sequences</taxon>
        <taxon>metagenomes</taxon>
        <taxon>ecological metagenomes</taxon>
    </lineage>
</organism>
<dbReference type="PANTHER" id="PTHR12151">
    <property type="entry name" value="ELECTRON TRANSPORT PROTIN SCO1/SENC FAMILY MEMBER"/>
    <property type="match status" value="1"/>
</dbReference>
<dbReference type="Gene3D" id="3.40.30.10">
    <property type="entry name" value="Glutaredoxin"/>
    <property type="match status" value="1"/>
</dbReference>
<dbReference type="FunFam" id="3.40.30.10:FF:000013">
    <property type="entry name" value="Blast:Protein SCO1 homolog, mitochondrial"/>
    <property type="match status" value="1"/>
</dbReference>
<name>A0A3B0YJR8_9ZZZZ</name>
<dbReference type="Pfam" id="PF02630">
    <property type="entry name" value="SCO1-SenC"/>
    <property type="match status" value="1"/>
</dbReference>
<accession>A0A3B0YJR8</accession>
<keyword evidence="3" id="KW-0472">Membrane</keyword>
<protein>
    <submittedName>
        <fullName evidence="5">Cytochrome oxidase biogenesis protein Sco1/SenC/PrrC, thiol-disulfide reductase involved in Cu(I) insertion into CoxII Cu(A) center</fullName>
    </submittedName>
</protein>
<dbReference type="EMBL" id="UOFM01000385">
    <property type="protein sequence ID" value="VAW81155.1"/>
    <property type="molecule type" value="Genomic_DNA"/>
</dbReference>
<feature type="domain" description="Thioredoxin" evidence="4">
    <location>
        <begin position="57"/>
        <end position="225"/>
    </location>
</feature>